<dbReference type="AlphaFoldDB" id="A0AAD1MT96"/>
<gene>
    <name evidence="2" type="ORF">MLIT_37110</name>
</gene>
<evidence type="ECO:0000313" key="2">
    <source>
        <dbReference type="EMBL" id="BBY18119.1"/>
    </source>
</evidence>
<reference evidence="2 3" key="1">
    <citation type="journal article" date="2019" name="Emerg. Microbes Infect.">
        <title>Comprehensive subspecies identification of 175 nontuberculous mycobacteria species based on 7547 genomic profiles.</title>
        <authorList>
            <person name="Matsumoto Y."/>
            <person name="Kinjo T."/>
            <person name="Motooka D."/>
            <person name="Nabeya D."/>
            <person name="Jung N."/>
            <person name="Uechi K."/>
            <person name="Horii T."/>
            <person name="Iida T."/>
            <person name="Fujita J."/>
            <person name="Nakamura S."/>
        </authorList>
    </citation>
    <scope>NUCLEOTIDE SEQUENCE [LARGE SCALE GENOMIC DNA]</scope>
    <source>
        <strain evidence="2 3">JCM 17423</strain>
    </source>
</reference>
<dbReference type="SUPFAM" id="SSF51735">
    <property type="entry name" value="NAD(P)-binding Rossmann-fold domains"/>
    <property type="match status" value="1"/>
</dbReference>
<dbReference type="InterPro" id="IPR036291">
    <property type="entry name" value="NAD(P)-bd_dom_sf"/>
</dbReference>
<dbReference type="PANTHER" id="PTHR43245:SF52">
    <property type="entry name" value="NAD-DEPENDENT EPIMERASE_DEHYDRATASE"/>
    <property type="match status" value="1"/>
</dbReference>
<dbReference type="InterPro" id="IPR050177">
    <property type="entry name" value="Lipid_A_modif_metabolic_enz"/>
</dbReference>
<dbReference type="Pfam" id="PF01370">
    <property type="entry name" value="Epimerase"/>
    <property type="match status" value="1"/>
</dbReference>
<dbReference type="Proteomes" id="UP000466607">
    <property type="component" value="Chromosome"/>
</dbReference>
<evidence type="ECO:0000313" key="3">
    <source>
        <dbReference type="Proteomes" id="UP000466607"/>
    </source>
</evidence>
<dbReference type="PANTHER" id="PTHR43245">
    <property type="entry name" value="BIFUNCTIONAL POLYMYXIN RESISTANCE PROTEIN ARNA"/>
    <property type="match status" value="1"/>
</dbReference>
<feature type="domain" description="NAD-dependent epimerase/dehydratase" evidence="1">
    <location>
        <begin position="1"/>
        <end position="239"/>
    </location>
</feature>
<proteinExistence type="predicted"/>
<name>A0AAD1MT96_9MYCO</name>
<accession>A0AAD1MT96</accession>
<sequence>MVTGASGNVGTGVLRALASQLPDTQVVGVCRRPPTHGHPYERVRWHAVDLAAPSAVADMGAAMTDADVVIHLALAVQPVRDEDYLYRANVVGTQSVLDAMTAAGVRQLVYASSLGIYAPGSGEPVTEDWPTTGQATSIYSRHKVMVEQILDEFERQHPEVTVSRFRPTVVVQREAAWLIKSLYLGPLVPRSALGLLRRRELPVLPLPARLRLQFVHADDVGDAVIRLTTQRARGSFNIAADVLDTAALADLVGARPVEVPPTAVRTVVAALSALRIVALTPGWYDVAFNTPLMDTSKARRVLGWTPGRSSAESARELIEGLAEEAVGTSAAMGWQLRPRRDVRGAIDRAHDVTLGLWGVSALARAVGVRRARAVDAAVVAANLVTGTPMALDRVLDRRADPVALLAPVAVIAALGATVRGGWLAVAATGALQLLRMSERNQRKKAVITQSFSPAAGG</sequence>
<organism evidence="2 3">
    <name type="scientific">Mycolicibacterium litorale</name>
    <dbReference type="NCBI Taxonomy" id="758802"/>
    <lineage>
        <taxon>Bacteria</taxon>
        <taxon>Bacillati</taxon>
        <taxon>Actinomycetota</taxon>
        <taxon>Actinomycetes</taxon>
        <taxon>Mycobacteriales</taxon>
        <taxon>Mycobacteriaceae</taxon>
        <taxon>Mycolicibacterium</taxon>
    </lineage>
</organism>
<dbReference type="Gene3D" id="3.40.50.720">
    <property type="entry name" value="NAD(P)-binding Rossmann-like Domain"/>
    <property type="match status" value="1"/>
</dbReference>
<evidence type="ECO:0000259" key="1">
    <source>
        <dbReference type="Pfam" id="PF01370"/>
    </source>
</evidence>
<keyword evidence="3" id="KW-1185">Reference proteome</keyword>
<protein>
    <recommendedName>
        <fullName evidence="1">NAD-dependent epimerase/dehydratase domain-containing protein</fullName>
    </recommendedName>
</protein>
<dbReference type="EMBL" id="AP022586">
    <property type="protein sequence ID" value="BBY18119.1"/>
    <property type="molecule type" value="Genomic_DNA"/>
</dbReference>
<dbReference type="InterPro" id="IPR001509">
    <property type="entry name" value="Epimerase_deHydtase"/>
</dbReference>